<keyword evidence="6" id="KW-0333">Golgi apparatus</keyword>
<dbReference type="GO" id="GO:0070971">
    <property type="term" value="C:endoplasmic reticulum exit site"/>
    <property type="evidence" value="ECO:0000318"/>
    <property type="project" value="GO_Central"/>
</dbReference>
<feature type="domain" description="Zinc finger Sec23/Sec24-type" evidence="9">
    <location>
        <begin position="105"/>
        <end position="141"/>
    </location>
</feature>
<dbReference type="InParanoid" id="A0DXK1"/>
<dbReference type="GO" id="GO:0000149">
    <property type="term" value="F:SNARE binding"/>
    <property type="evidence" value="ECO:0000318"/>
    <property type="project" value="GO_Central"/>
</dbReference>
<feature type="compositionally biased region" description="Low complexity" evidence="8">
    <location>
        <begin position="18"/>
        <end position="30"/>
    </location>
</feature>
<dbReference type="Gene3D" id="3.40.20.10">
    <property type="entry name" value="Severin"/>
    <property type="match status" value="1"/>
</dbReference>
<dbReference type="InterPro" id="IPR050550">
    <property type="entry name" value="SEC23_SEC24_subfamily"/>
</dbReference>
<dbReference type="Gene3D" id="2.60.40.1670">
    <property type="entry name" value="beta-sandwich domain of Sec23/24"/>
    <property type="match status" value="1"/>
</dbReference>
<organism evidence="12 13">
    <name type="scientific">Paramecium tetraurelia</name>
    <dbReference type="NCBI Taxonomy" id="5888"/>
    <lineage>
        <taxon>Eukaryota</taxon>
        <taxon>Sar</taxon>
        <taxon>Alveolata</taxon>
        <taxon>Ciliophora</taxon>
        <taxon>Intramacronucleata</taxon>
        <taxon>Oligohymenophorea</taxon>
        <taxon>Peniculida</taxon>
        <taxon>Parameciidae</taxon>
        <taxon>Paramecium</taxon>
    </lineage>
</organism>
<dbReference type="RefSeq" id="XP_001455165.1">
    <property type="nucleotide sequence ID" value="XM_001455128.1"/>
</dbReference>
<evidence type="ECO:0000256" key="3">
    <source>
        <dbReference type="ARBA" id="ARBA00008334"/>
    </source>
</evidence>
<dbReference type="EMBL" id="CT868640">
    <property type="protein sequence ID" value="CAK87768.1"/>
    <property type="molecule type" value="Genomic_DNA"/>
</dbReference>
<dbReference type="Gene3D" id="1.20.120.730">
    <property type="entry name" value="Sec23/Sec24 helical domain"/>
    <property type="match status" value="1"/>
</dbReference>
<evidence type="ECO:0000259" key="11">
    <source>
        <dbReference type="Pfam" id="PF08033"/>
    </source>
</evidence>
<evidence type="ECO:0000256" key="4">
    <source>
        <dbReference type="ARBA" id="ARBA00022824"/>
    </source>
</evidence>
<dbReference type="STRING" id="5888.A0DXK1"/>
<keyword evidence="13" id="KW-1185">Reference proteome</keyword>
<feature type="domain" description="Sec23/Sec24 beta-sandwich" evidence="11">
    <location>
        <begin position="400"/>
        <end position="483"/>
    </location>
</feature>
<gene>
    <name evidence="12" type="ORF">GSPATT00021392001</name>
</gene>
<dbReference type="SUPFAM" id="SSF82754">
    <property type="entry name" value="C-terminal, gelsolin-like domain of Sec23/24"/>
    <property type="match status" value="1"/>
</dbReference>
<dbReference type="Gene3D" id="3.40.50.410">
    <property type="entry name" value="von Willebrand factor, type A domain"/>
    <property type="match status" value="1"/>
</dbReference>
<name>A0DXK1_PARTE</name>
<dbReference type="GO" id="GO:0006886">
    <property type="term" value="P:intracellular protein transport"/>
    <property type="evidence" value="ECO:0007669"/>
    <property type="project" value="InterPro"/>
</dbReference>
<evidence type="ECO:0000313" key="12">
    <source>
        <dbReference type="EMBL" id="CAK87768.1"/>
    </source>
</evidence>
<dbReference type="InterPro" id="IPR029006">
    <property type="entry name" value="ADF-H/Gelsolin-like_dom_sf"/>
</dbReference>
<evidence type="ECO:0000256" key="6">
    <source>
        <dbReference type="ARBA" id="ARBA00023034"/>
    </source>
</evidence>
<dbReference type="OrthoDB" id="49016at2759"/>
<dbReference type="Gene3D" id="2.30.30.380">
    <property type="entry name" value="Zn-finger domain of Sec23/24"/>
    <property type="match status" value="1"/>
</dbReference>
<evidence type="ECO:0000256" key="8">
    <source>
        <dbReference type="SAM" id="MobiDB-lite"/>
    </source>
</evidence>
<feature type="region of interest" description="Disordered" evidence="8">
    <location>
        <begin position="1"/>
        <end position="39"/>
    </location>
</feature>
<evidence type="ECO:0000256" key="1">
    <source>
        <dbReference type="ARBA" id="ARBA00004394"/>
    </source>
</evidence>
<reference evidence="12 13" key="1">
    <citation type="journal article" date="2006" name="Nature">
        <title>Global trends of whole-genome duplications revealed by the ciliate Paramecium tetraurelia.</title>
        <authorList>
            <consortium name="Genoscope"/>
            <person name="Aury J.-M."/>
            <person name="Jaillon O."/>
            <person name="Duret L."/>
            <person name="Noel B."/>
            <person name="Jubin C."/>
            <person name="Porcel B.M."/>
            <person name="Segurens B."/>
            <person name="Daubin V."/>
            <person name="Anthouard V."/>
            <person name="Aiach N."/>
            <person name="Arnaiz O."/>
            <person name="Billaut A."/>
            <person name="Beisson J."/>
            <person name="Blanc I."/>
            <person name="Bouhouche K."/>
            <person name="Camara F."/>
            <person name="Duharcourt S."/>
            <person name="Guigo R."/>
            <person name="Gogendeau D."/>
            <person name="Katinka M."/>
            <person name="Keller A.-M."/>
            <person name="Kissmehl R."/>
            <person name="Klotz C."/>
            <person name="Koll F."/>
            <person name="Le Moue A."/>
            <person name="Lepere C."/>
            <person name="Malinsky S."/>
            <person name="Nowacki M."/>
            <person name="Nowak J.K."/>
            <person name="Plattner H."/>
            <person name="Poulain J."/>
            <person name="Ruiz F."/>
            <person name="Serrano V."/>
            <person name="Zagulski M."/>
            <person name="Dessen P."/>
            <person name="Betermier M."/>
            <person name="Weissenbach J."/>
            <person name="Scarpelli C."/>
            <person name="Schachter V."/>
            <person name="Sperling L."/>
            <person name="Meyer E."/>
            <person name="Cohen J."/>
            <person name="Wincker P."/>
        </authorList>
    </citation>
    <scope>NUCLEOTIDE SEQUENCE [LARGE SCALE GENOMIC DNA]</scope>
    <source>
        <strain evidence="12 13">Stock d4-2</strain>
    </source>
</reference>
<dbReference type="GO" id="GO:0030127">
    <property type="term" value="C:COPII vesicle coat"/>
    <property type="evidence" value="ECO:0000318"/>
    <property type="project" value="GO_Central"/>
</dbReference>
<feature type="compositionally biased region" description="Basic and acidic residues" evidence="8">
    <location>
        <begin position="1"/>
        <end position="13"/>
    </location>
</feature>
<dbReference type="Proteomes" id="UP000000600">
    <property type="component" value="Unassembled WGS sequence"/>
</dbReference>
<evidence type="ECO:0000256" key="7">
    <source>
        <dbReference type="ARBA" id="ARBA00023136"/>
    </source>
</evidence>
<comment type="subcellular location">
    <subcellularLocation>
        <location evidence="2">Endoplasmic reticulum membrane</location>
    </subcellularLocation>
    <subcellularLocation>
        <location evidence="1">Golgi apparatus membrane</location>
    </subcellularLocation>
</comment>
<dbReference type="GO" id="GO:0008270">
    <property type="term" value="F:zinc ion binding"/>
    <property type="evidence" value="ECO:0000318"/>
    <property type="project" value="GO_Central"/>
</dbReference>
<dbReference type="GeneID" id="5040953"/>
<dbReference type="GO" id="GO:0090110">
    <property type="term" value="P:COPII-coated vesicle cargo loading"/>
    <property type="evidence" value="ECO:0000318"/>
    <property type="project" value="GO_Central"/>
</dbReference>
<dbReference type="KEGG" id="ptm:GSPATT00021392001"/>
<keyword evidence="4" id="KW-0256">Endoplasmic reticulum</keyword>
<evidence type="ECO:0000313" key="13">
    <source>
        <dbReference type="Proteomes" id="UP000000600"/>
    </source>
</evidence>
<dbReference type="SUPFAM" id="SSF53300">
    <property type="entry name" value="vWA-like"/>
    <property type="match status" value="1"/>
</dbReference>
<dbReference type="InterPro" id="IPR006896">
    <property type="entry name" value="Sec23/24_trunk_dom"/>
</dbReference>
<dbReference type="InterPro" id="IPR036174">
    <property type="entry name" value="Znf_Sec23_Sec24_sf"/>
</dbReference>
<dbReference type="SUPFAM" id="SSF81995">
    <property type="entry name" value="beta-sandwich domain of Sec23/24"/>
    <property type="match status" value="1"/>
</dbReference>
<dbReference type="InterPro" id="IPR006895">
    <property type="entry name" value="Znf_Sec23_Sec24"/>
</dbReference>
<dbReference type="InterPro" id="IPR036180">
    <property type="entry name" value="Gelsolin-like_dom_sf"/>
</dbReference>
<comment type="similarity">
    <text evidence="3">Belongs to the SEC23/SEC24 family. SEC24 subfamily.</text>
</comment>
<dbReference type="Pfam" id="PF08033">
    <property type="entry name" value="Sec23_BS"/>
    <property type="match status" value="1"/>
</dbReference>
<evidence type="ECO:0000259" key="10">
    <source>
        <dbReference type="Pfam" id="PF04811"/>
    </source>
</evidence>
<keyword evidence="7" id="KW-0472">Membrane</keyword>
<evidence type="ECO:0000256" key="5">
    <source>
        <dbReference type="ARBA" id="ARBA00022892"/>
    </source>
</evidence>
<dbReference type="FunCoup" id="A0DXK1">
    <property type="interactions" value="744"/>
</dbReference>
<dbReference type="Pfam" id="PF04811">
    <property type="entry name" value="Sec23_trunk"/>
    <property type="match status" value="1"/>
</dbReference>
<dbReference type="OMA" id="MRCNICT"/>
<proteinExistence type="inferred from homology"/>
<keyword evidence="5" id="KW-0813">Transport</keyword>
<dbReference type="InterPro" id="IPR012990">
    <property type="entry name" value="Beta-sandwich_Sec23_24"/>
</dbReference>
<dbReference type="InterPro" id="IPR036465">
    <property type="entry name" value="vWFA_dom_sf"/>
</dbReference>
<keyword evidence="5" id="KW-0931">ER-Golgi transport</keyword>
<feature type="domain" description="Sec23/Sec24 trunk" evidence="10">
    <location>
        <begin position="173"/>
        <end position="391"/>
    </location>
</feature>
<dbReference type="GO" id="GO:0005789">
    <property type="term" value="C:endoplasmic reticulum membrane"/>
    <property type="evidence" value="ECO:0007669"/>
    <property type="project" value="UniProtKB-SubCell"/>
</dbReference>
<protein>
    <submittedName>
        <fullName evidence="12">Uncharacterized protein</fullName>
    </submittedName>
</protein>
<dbReference type="Pfam" id="PF04810">
    <property type="entry name" value="zf-Sec23_Sec24"/>
    <property type="match status" value="1"/>
</dbReference>
<sequence length="753" mass="87473">MSVHRKILEKSGRLDSLQQQQQQPEPQAQEYGKQNSDNQDSDVLKNLEACEQYNSINSIRSTSRVFPRTKQVYMDAKIPFAVIIQPHGQSIEQGFPTVNYGNNPILRCQNCRAYINPFMEQLKEEEYMRCNICTCIIKIPNNLLKPVDLEKRSDLTTGSYDIKAGQEYQVRPPMAPAYFFMIDVSQKSQELLGIMGQIIKDMILEDKFNERTLFGFITFDTSIHLYNFSSKLKQVQMYVLTDDNEMPMPGNYLFDLQDSKDIIVAFLNQLDHLFPKPQLRSTQFLSAFKLAQNIMQDNGGKLIILTSSPIKELNLTDNAKSPQNHFLPTNNVLKQIAEKMHLNYISPSIFVLPCGFNNVATLNQLVKLLNGDIFYYDDPTIQAQKFYYDLRAILHKEYTWESVFRIRTSIGWKIKSIYGNYSIKNADLLNLICAEDQKVLMYELELNQPRAPYDNLYLQTALLYTSTKGERRIRVHNFCIPISNSIKTIYSQIDQSCLAISLYKIALSQLNIARDVKDCIQTKEFLITATRSISNNCKIFKEPLESLNSYMLGIMKSSILNYAYDQQSVLTDRMNYFRSIFQYLNVDELVTYLVPQLYNISNLQEQDCIYDDSGYFIYPQPISLVLEEVSNGGLLLMDCGHCLILFICKIHDENQMSDIFGKQYCSINLIEDNLYSNSKNIINDKLHYLIAELRKQTFNVIVFSNKYTKYAPLYIVKQGCKSYWEDVFFQNLIYDDFNKNYRMGYNQFVQYIG</sequence>
<dbReference type="PANTHER" id="PTHR13803">
    <property type="entry name" value="SEC24-RELATED PROTEIN"/>
    <property type="match status" value="1"/>
</dbReference>
<dbReference type="PANTHER" id="PTHR13803:SF39">
    <property type="entry name" value="SECRETORY 24AB, ISOFORM A"/>
    <property type="match status" value="1"/>
</dbReference>
<dbReference type="AlphaFoldDB" id="A0DXK1"/>
<dbReference type="GO" id="GO:0000139">
    <property type="term" value="C:Golgi membrane"/>
    <property type="evidence" value="ECO:0007669"/>
    <property type="project" value="UniProtKB-SubCell"/>
</dbReference>
<evidence type="ECO:0000256" key="2">
    <source>
        <dbReference type="ARBA" id="ARBA00004586"/>
    </source>
</evidence>
<evidence type="ECO:0000259" key="9">
    <source>
        <dbReference type="Pfam" id="PF04810"/>
    </source>
</evidence>
<accession>A0DXK1</accession>
<dbReference type="eggNOG" id="KOG1985">
    <property type="taxonomic scope" value="Eukaryota"/>
</dbReference>
<dbReference type="HOGENOM" id="CLU_004589_2_1_1"/>
<dbReference type="SUPFAM" id="SSF82919">
    <property type="entry name" value="Zn-finger domain of Sec23/24"/>
    <property type="match status" value="1"/>
</dbReference>